<dbReference type="InterPro" id="IPR029068">
    <property type="entry name" value="Glyas_Bleomycin-R_OHBP_Dase"/>
</dbReference>
<dbReference type="EMBL" id="JFKE01000005">
    <property type="protein sequence ID" value="KAJ54991.1"/>
    <property type="molecule type" value="Genomic_DNA"/>
</dbReference>
<comment type="caution">
    <text evidence="3">The sequence shown here is derived from an EMBL/GenBank/DDBJ whole genome shotgun (WGS) entry which is preliminary data.</text>
</comment>
<dbReference type="Proteomes" id="UP000026249">
    <property type="component" value="Unassembled WGS sequence"/>
</dbReference>
<dbReference type="STRING" id="1454373.ACMU_14625"/>
<dbReference type="PANTHER" id="PTHR43048:SF3">
    <property type="entry name" value="METHYLMALONYL-COA EPIMERASE, MITOCHONDRIAL"/>
    <property type="match status" value="1"/>
</dbReference>
<organism evidence="3 4">
    <name type="scientific">Actibacterium mucosum KCTC 23349</name>
    <dbReference type="NCBI Taxonomy" id="1454373"/>
    <lineage>
        <taxon>Bacteria</taxon>
        <taxon>Pseudomonadati</taxon>
        <taxon>Pseudomonadota</taxon>
        <taxon>Alphaproteobacteria</taxon>
        <taxon>Rhodobacterales</taxon>
        <taxon>Roseobacteraceae</taxon>
        <taxon>Actibacterium</taxon>
    </lineage>
</organism>
<dbReference type="GO" id="GO:0046872">
    <property type="term" value="F:metal ion binding"/>
    <property type="evidence" value="ECO:0007669"/>
    <property type="project" value="UniProtKB-KW"/>
</dbReference>
<dbReference type="RefSeq" id="WP_035260140.1">
    <property type="nucleotide sequence ID" value="NZ_JFKE01000005.1"/>
</dbReference>
<protein>
    <recommendedName>
        <fullName evidence="2">VOC domain-containing protein</fullName>
    </recommendedName>
</protein>
<evidence type="ECO:0000313" key="4">
    <source>
        <dbReference type="Proteomes" id="UP000026249"/>
    </source>
</evidence>
<name>A0A037ZJK6_9RHOB</name>
<dbReference type="Pfam" id="PF13669">
    <property type="entry name" value="Glyoxalase_4"/>
    <property type="match status" value="1"/>
</dbReference>
<dbReference type="InterPro" id="IPR051785">
    <property type="entry name" value="MMCE/EMCE_epimerase"/>
</dbReference>
<reference evidence="3 4" key="1">
    <citation type="submission" date="2014-03" db="EMBL/GenBank/DDBJ databases">
        <title>Draft Genome Sequence of Actibacterium mucosum KCTC 23349, a Marine Alphaproteobacterium with Complex Ionic Requirements Isolated from Mediterranean Seawater at Malvarrosa Beach, Valencia, Spain.</title>
        <authorList>
            <person name="Arahal D.R."/>
            <person name="Shao Z."/>
            <person name="Lai Q."/>
            <person name="Pujalte M.J."/>
        </authorList>
    </citation>
    <scope>NUCLEOTIDE SEQUENCE [LARGE SCALE GENOMIC DNA]</scope>
    <source>
        <strain evidence="3 4">KCTC 23349</strain>
    </source>
</reference>
<accession>A0A037ZJK6</accession>
<proteinExistence type="predicted"/>
<gene>
    <name evidence="3" type="ORF">ACMU_14625</name>
</gene>
<feature type="domain" description="VOC" evidence="2">
    <location>
        <begin position="7"/>
        <end position="133"/>
    </location>
</feature>
<dbReference type="PROSITE" id="PS51819">
    <property type="entry name" value="VOC"/>
    <property type="match status" value="1"/>
</dbReference>
<evidence type="ECO:0000256" key="1">
    <source>
        <dbReference type="ARBA" id="ARBA00022723"/>
    </source>
</evidence>
<dbReference type="GO" id="GO:0004493">
    <property type="term" value="F:methylmalonyl-CoA epimerase activity"/>
    <property type="evidence" value="ECO:0007669"/>
    <property type="project" value="TreeGrafter"/>
</dbReference>
<dbReference type="AlphaFoldDB" id="A0A037ZJK6"/>
<dbReference type="GO" id="GO:0046491">
    <property type="term" value="P:L-methylmalonyl-CoA metabolic process"/>
    <property type="evidence" value="ECO:0007669"/>
    <property type="project" value="TreeGrafter"/>
</dbReference>
<dbReference type="PANTHER" id="PTHR43048">
    <property type="entry name" value="METHYLMALONYL-COA EPIMERASE"/>
    <property type="match status" value="1"/>
</dbReference>
<sequence length="134" mass="14859">MSIETGTVHHVGIVMHDFESATDFMRNFGHEEDYRGFVDAFSCWCIFLKAPQGSSAIELVVPDGGPLADFNPPAGGLHHFAYETDDIVAQQARLAERGIRMLNEEPVKGAGNFLCNFVHPFSTRGVIIEYVQML</sequence>
<dbReference type="Gene3D" id="3.10.180.10">
    <property type="entry name" value="2,3-Dihydroxybiphenyl 1,2-Dioxygenase, domain 1"/>
    <property type="match status" value="1"/>
</dbReference>
<dbReference type="InterPro" id="IPR037523">
    <property type="entry name" value="VOC_core"/>
</dbReference>
<dbReference type="SUPFAM" id="SSF54593">
    <property type="entry name" value="Glyoxalase/Bleomycin resistance protein/Dihydroxybiphenyl dioxygenase"/>
    <property type="match status" value="1"/>
</dbReference>
<evidence type="ECO:0000259" key="2">
    <source>
        <dbReference type="PROSITE" id="PS51819"/>
    </source>
</evidence>
<keyword evidence="4" id="KW-1185">Reference proteome</keyword>
<evidence type="ECO:0000313" key="3">
    <source>
        <dbReference type="EMBL" id="KAJ54991.1"/>
    </source>
</evidence>
<keyword evidence="1" id="KW-0479">Metal-binding</keyword>